<accession>A0A8J6CD30</accession>
<dbReference type="OrthoDB" id="9805536at2759"/>
<evidence type="ECO:0000259" key="6">
    <source>
        <dbReference type="Pfam" id="PF00006"/>
    </source>
</evidence>
<dbReference type="PANTHER" id="PTHR48082:SF2">
    <property type="entry name" value="ATP SYNTHASE SUBUNIT ALPHA, MITOCHONDRIAL"/>
    <property type="match status" value="1"/>
</dbReference>
<keyword evidence="8" id="KW-1185">Reference proteome</keyword>
<dbReference type="PANTHER" id="PTHR48082">
    <property type="entry name" value="ATP SYNTHASE SUBUNIT ALPHA, MITOCHONDRIAL"/>
    <property type="match status" value="1"/>
</dbReference>
<dbReference type="InterPro" id="IPR005294">
    <property type="entry name" value="ATP_synth_F1_asu"/>
</dbReference>
<reference evidence="7" key="1">
    <citation type="submission" date="2021-05" db="EMBL/GenBank/DDBJ databases">
        <title>The genome of the haptophyte Pavlova lutheri (Diacronema luteri, Pavlovales) - a model for lipid biosynthesis in eukaryotic algae.</title>
        <authorList>
            <person name="Hulatt C.J."/>
            <person name="Posewitz M.C."/>
        </authorList>
    </citation>
    <scope>NUCLEOTIDE SEQUENCE</scope>
    <source>
        <strain evidence="7">NIVA-4/92</strain>
    </source>
</reference>
<feature type="chain" id="PRO_5035291784" description="ATPase F1/V1/A1 complex alpha/beta subunit nucleotide-binding domain-containing protein" evidence="5">
    <location>
        <begin position="19"/>
        <end position="582"/>
    </location>
</feature>
<comment type="similarity">
    <text evidence="1">Belongs to the ATPase alpha/beta chains family.</text>
</comment>
<proteinExistence type="inferred from homology"/>
<dbReference type="GO" id="GO:0043531">
    <property type="term" value="F:ADP binding"/>
    <property type="evidence" value="ECO:0007669"/>
    <property type="project" value="TreeGrafter"/>
</dbReference>
<sequence length="582" mass="61221">MTCVSVLLAAMHAGASHSALGWRATRVSTPSLRASIICCGEKVCLYNQQADFGAARVSGSLSVAAGSTLALDGANGLVLYQRNEFSYVFVTPDPIPSAPGASIFAVPPTDLVAGLVLNWKGERVGGAAAHATSAPNRAAYGSLLQQKERVSPRASLLTGITAIDVLAPLGRGQSMLVIGPEDPSTSDLCIDLLVAQKGTDVATVYVAMRPEDEMVRIAERAGCVAVSSSTEGSFIASVGAAMALAEKARDDGRHCCVVVDDLQPLRSLWKFMQHTERKMYTEKGIDDFPAIAESAVRDDASGSELRTFYAAILERAGVRAAAAGGGSITLLVVARKPSMYVDAPDSAAFPLEAFDSAVYPKATLERLRLLSQGGVKLTAAVLAKLAISSPGSHASGGMLDARKHIDECISLADGHLVLDERLVRASAKPPIDVRESLSRIGLGKAVNLRSTPMAAAIRQLAPRLRLELAVASDVPTGATMTDADRRTFAWRAVLQQQSGEPRSLAQTVFALFCARNGFFDALHSVRSLDEASAQAYAIVGALVQAQPDVAARIRGDYELSAEDERGLRASLATLATVPAAQR</sequence>
<dbReference type="GO" id="GO:0046933">
    <property type="term" value="F:proton-transporting ATP synthase activity, rotational mechanism"/>
    <property type="evidence" value="ECO:0007669"/>
    <property type="project" value="InterPro"/>
</dbReference>
<feature type="domain" description="ATPase F1/V1/A1 complex alpha/beta subunit nucleotide-binding" evidence="6">
    <location>
        <begin position="159"/>
        <end position="284"/>
    </location>
</feature>
<dbReference type="Gene3D" id="3.40.50.12240">
    <property type="match status" value="1"/>
</dbReference>
<organism evidence="7 8">
    <name type="scientific">Diacronema lutheri</name>
    <name type="common">Unicellular marine alga</name>
    <name type="synonym">Monochrysis lutheri</name>
    <dbReference type="NCBI Taxonomy" id="2081491"/>
    <lineage>
        <taxon>Eukaryota</taxon>
        <taxon>Haptista</taxon>
        <taxon>Haptophyta</taxon>
        <taxon>Pavlovophyceae</taxon>
        <taxon>Pavlovales</taxon>
        <taxon>Pavlovaceae</taxon>
        <taxon>Diacronema</taxon>
    </lineage>
</organism>
<keyword evidence="2" id="KW-0813">Transport</keyword>
<dbReference type="InterPro" id="IPR027417">
    <property type="entry name" value="P-loop_NTPase"/>
</dbReference>
<evidence type="ECO:0000256" key="3">
    <source>
        <dbReference type="ARBA" id="ARBA00022781"/>
    </source>
</evidence>
<dbReference type="InterPro" id="IPR000194">
    <property type="entry name" value="ATPase_F1/V1/A1_a/bsu_nucl-bd"/>
</dbReference>
<dbReference type="InterPro" id="IPR020003">
    <property type="entry name" value="ATPase_a/bsu_AS"/>
</dbReference>
<name>A0A8J6CD30_DIALT</name>
<dbReference type="GO" id="GO:0045259">
    <property type="term" value="C:proton-transporting ATP synthase complex"/>
    <property type="evidence" value="ECO:0007669"/>
    <property type="project" value="InterPro"/>
</dbReference>
<dbReference type="Gene3D" id="3.40.50.300">
    <property type="entry name" value="P-loop containing nucleotide triphosphate hydrolases"/>
    <property type="match status" value="1"/>
</dbReference>
<dbReference type="Pfam" id="PF00006">
    <property type="entry name" value="ATP-synt_ab"/>
    <property type="match status" value="1"/>
</dbReference>
<evidence type="ECO:0000256" key="4">
    <source>
        <dbReference type="ARBA" id="ARBA00023065"/>
    </source>
</evidence>
<gene>
    <name evidence="7" type="ORF">KFE25_008948</name>
</gene>
<dbReference type="EMBL" id="JAGTXO010000001">
    <property type="protein sequence ID" value="KAG8470527.1"/>
    <property type="molecule type" value="Genomic_DNA"/>
</dbReference>
<dbReference type="PROSITE" id="PS00152">
    <property type="entry name" value="ATPASE_ALPHA_BETA"/>
    <property type="match status" value="1"/>
</dbReference>
<dbReference type="OMA" id="CARNGFF"/>
<evidence type="ECO:0000256" key="1">
    <source>
        <dbReference type="ARBA" id="ARBA00008936"/>
    </source>
</evidence>
<protein>
    <recommendedName>
        <fullName evidence="6">ATPase F1/V1/A1 complex alpha/beta subunit nucleotide-binding domain-containing protein</fullName>
    </recommendedName>
</protein>
<dbReference type="GO" id="GO:0005524">
    <property type="term" value="F:ATP binding"/>
    <property type="evidence" value="ECO:0007669"/>
    <property type="project" value="InterPro"/>
</dbReference>
<comment type="caution">
    <text evidence="7">The sequence shown here is derived from an EMBL/GenBank/DDBJ whole genome shotgun (WGS) entry which is preliminary data.</text>
</comment>
<dbReference type="Proteomes" id="UP000751190">
    <property type="component" value="Unassembled WGS sequence"/>
</dbReference>
<keyword evidence="5" id="KW-0732">Signal</keyword>
<dbReference type="SUPFAM" id="SSF52540">
    <property type="entry name" value="P-loop containing nucleoside triphosphate hydrolases"/>
    <property type="match status" value="1"/>
</dbReference>
<evidence type="ECO:0000256" key="2">
    <source>
        <dbReference type="ARBA" id="ARBA00022448"/>
    </source>
</evidence>
<evidence type="ECO:0000313" key="8">
    <source>
        <dbReference type="Proteomes" id="UP000751190"/>
    </source>
</evidence>
<evidence type="ECO:0000256" key="5">
    <source>
        <dbReference type="SAM" id="SignalP"/>
    </source>
</evidence>
<dbReference type="AlphaFoldDB" id="A0A8J6CD30"/>
<keyword evidence="3" id="KW-0375">Hydrogen ion transport</keyword>
<evidence type="ECO:0000313" key="7">
    <source>
        <dbReference type="EMBL" id="KAG8470527.1"/>
    </source>
</evidence>
<feature type="signal peptide" evidence="5">
    <location>
        <begin position="1"/>
        <end position="18"/>
    </location>
</feature>
<keyword evidence="4" id="KW-0406">Ion transport</keyword>